<accession>A0A2P8HI62</accession>
<evidence type="ECO:0000313" key="2">
    <source>
        <dbReference type="Proteomes" id="UP000242310"/>
    </source>
</evidence>
<name>A0A2P8HI62_9BACI</name>
<dbReference type="RefSeq" id="WP_106588572.1">
    <property type="nucleotide sequence ID" value="NZ_PYAV01000006.1"/>
</dbReference>
<dbReference type="EMBL" id="PYAV01000006">
    <property type="protein sequence ID" value="PSL45903.1"/>
    <property type="molecule type" value="Genomic_DNA"/>
</dbReference>
<organism evidence="1 2">
    <name type="scientific">Salsuginibacillus halophilus</name>
    <dbReference type="NCBI Taxonomy" id="517424"/>
    <lineage>
        <taxon>Bacteria</taxon>
        <taxon>Bacillati</taxon>
        <taxon>Bacillota</taxon>
        <taxon>Bacilli</taxon>
        <taxon>Bacillales</taxon>
        <taxon>Bacillaceae</taxon>
        <taxon>Salsuginibacillus</taxon>
    </lineage>
</organism>
<protein>
    <submittedName>
        <fullName evidence="1">Uncharacterized protein</fullName>
    </submittedName>
</protein>
<dbReference type="OrthoDB" id="2970850at2"/>
<comment type="caution">
    <text evidence="1">The sequence shown here is derived from an EMBL/GenBank/DDBJ whole genome shotgun (WGS) entry which is preliminary data.</text>
</comment>
<dbReference type="Proteomes" id="UP000242310">
    <property type="component" value="Unassembled WGS sequence"/>
</dbReference>
<evidence type="ECO:0000313" key="1">
    <source>
        <dbReference type="EMBL" id="PSL45903.1"/>
    </source>
</evidence>
<gene>
    <name evidence="1" type="ORF">B0H94_106158</name>
</gene>
<dbReference type="AlphaFoldDB" id="A0A2P8HI62"/>
<reference evidence="1 2" key="1">
    <citation type="submission" date="2018-03" db="EMBL/GenBank/DDBJ databases">
        <title>Genomic Encyclopedia of Type Strains, Phase III (KMG-III): the genomes of soil and plant-associated and newly described type strains.</title>
        <authorList>
            <person name="Whitman W."/>
        </authorList>
    </citation>
    <scope>NUCLEOTIDE SEQUENCE [LARGE SCALE GENOMIC DNA]</scope>
    <source>
        <strain evidence="1 2">CGMCC 1.07653</strain>
    </source>
</reference>
<keyword evidence="2" id="KW-1185">Reference proteome</keyword>
<proteinExistence type="predicted"/>
<sequence length="62" mass="7095">MIIIGDVQIPAQKFTDETEARNACKHDQMVVKDGDDILWVVDQDNFPKIEAYGYTALEDQHD</sequence>